<dbReference type="PRINTS" id="PR00080">
    <property type="entry name" value="SDRFAMILY"/>
</dbReference>
<evidence type="ECO:0000313" key="5">
    <source>
        <dbReference type="EMBL" id="GAT13498.1"/>
    </source>
</evidence>
<dbReference type="OrthoDB" id="4690547at2"/>
<dbReference type="Proteomes" id="UP000069654">
    <property type="component" value="Unassembled WGS sequence"/>
</dbReference>
<dbReference type="PANTHER" id="PTHR44196:SF1">
    <property type="entry name" value="DEHYDROGENASE_REDUCTASE SDR FAMILY MEMBER 7B"/>
    <property type="match status" value="1"/>
</dbReference>
<dbReference type="InterPro" id="IPR002347">
    <property type="entry name" value="SDR_fam"/>
</dbReference>
<dbReference type="OMA" id="MQIENAV"/>
<accession>A0A100XBR0</accession>
<dbReference type="EMBL" id="BCTB01000003">
    <property type="protein sequence ID" value="GAT13498.1"/>
    <property type="molecule type" value="Genomic_DNA"/>
</dbReference>
<sequence length="266" mass="28056">MRITDRVFVVTGSGNGMGREVAVELGRRGAHVAAVDIDREGLAGTAELVRATGARITTHVVDVTDDNAVAALPAAVLDAHGQVDGLVNIAGIAQRFALFSDLGAEALDRVPVVNFTGTVRMCRAFLPILLARPEANITNMSSLSALVPFASQLLYSASKAAVKQFSEGLDAELVGTDVRVVTVFPGNVATELAKNSGVEMLDAGSRRVYATSPEAAGRKIVAGIARDRYRVIIGADAHVLHALARIAPRRTARLVARQITSVLREQ</sequence>
<dbReference type="InterPro" id="IPR036291">
    <property type="entry name" value="NAD(P)-bd_dom_sf"/>
</dbReference>
<evidence type="ECO:0000259" key="4">
    <source>
        <dbReference type="SMART" id="SM00822"/>
    </source>
</evidence>
<dbReference type="SMART" id="SM00822">
    <property type="entry name" value="PKS_KR"/>
    <property type="match status" value="1"/>
</dbReference>
<comment type="caution">
    <text evidence="5">The sequence shown here is derived from an EMBL/GenBank/DDBJ whole genome shotgun (WGS) entry which is preliminary data.</text>
</comment>
<dbReference type="AlphaFoldDB" id="A0A100XBR0"/>
<dbReference type="SUPFAM" id="SSF51735">
    <property type="entry name" value="NAD(P)-binding Rossmann-fold domains"/>
    <property type="match status" value="1"/>
</dbReference>
<evidence type="ECO:0000313" key="6">
    <source>
        <dbReference type="Proteomes" id="UP000069654"/>
    </source>
</evidence>
<dbReference type="PANTHER" id="PTHR44196">
    <property type="entry name" value="DEHYDROGENASE/REDUCTASE SDR FAMILY MEMBER 7B"/>
    <property type="match status" value="1"/>
</dbReference>
<dbReference type="STRING" id="1797.RMCT_0469"/>
<dbReference type="Pfam" id="PF00106">
    <property type="entry name" value="adh_short"/>
    <property type="match status" value="1"/>
</dbReference>
<dbReference type="GO" id="GO:0016491">
    <property type="term" value="F:oxidoreductase activity"/>
    <property type="evidence" value="ECO:0007669"/>
    <property type="project" value="UniProtKB-KW"/>
</dbReference>
<protein>
    <submittedName>
        <fullName evidence="5">Short-chain dehydrogenase/reductase SDR</fullName>
    </submittedName>
</protein>
<evidence type="ECO:0000256" key="1">
    <source>
        <dbReference type="ARBA" id="ARBA00006484"/>
    </source>
</evidence>
<evidence type="ECO:0000256" key="3">
    <source>
        <dbReference type="RuleBase" id="RU000363"/>
    </source>
</evidence>
<evidence type="ECO:0000256" key="2">
    <source>
        <dbReference type="ARBA" id="ARBA00023002"/>
    </source>
</evidence>
<feature type="domain" description="Ketoreductase" evidence="4">
    <location>
        <begin position="6"/>
        <end position="187"/>
    </location>
</feature>
<dbReference type="RefSeq" id="WP_003925874.1">
    <property type="nucleotide sequence ID" value="NZ_BCTB01000003.1"/>
</dbReference>
<dbReference type="CDD" id="cd05233">
    <property type="entry name" value="SDR_c"/>
    <property type="match status" value="1"/>
</dbReference>
<gene>
    <name evidence="5" type="ORF">RMCT_0469</name>
</gene>
<organism evidence="5 6">
    <name type="scientific">Mycolicibacterium thermoresistibile</name>
    <name type="common">Mycobacterium thermoresistibile</name>
    <dbReference type="NCBI Taxonomy" id="1797"/>
    <lineage>
        <taxon>Bacteria</taxon>
        <taxon>Bacillati</taxon>
        <taxon>Actinomycetota</taxon>
        <taxon>Actinomycetes</taxon>
        <taxon>Mycobacteriales</taxon>
        <taxon>Mycobacteriaceae</taxon>
        <taxon>Mycolicibacterium</taxon>
    </lineage>
</organism>
<name>A0A100XBR0_MYCTH</name>
<dbReference type="PRINTS" id="PR00081">
    <property type="entry name" value="GDHRDH"/>
</dbReference>
<keyword evidence="2" id="KW-0560">Oxidoreductase</keyword>
<dbReference type="InterPro" id="IPR057326">
    <property type="entry name" value="KR_dom"/>
</dbReference>
<dbReference type="Gene3D" id="3.40.50.720">
    <property type="entry name" value="NAD(P)-binding Rossmann-like Domain"/>
    <property type="match status" value="1"/>
</dbReference>
<reference evidence="5 6" key="1">
    <citation type="journal article" date="2016" name="Genome Announc.">
        <title>Draft Genome Sequences of Five Rapidly Growing Mycobacterium Species, M. thermoresistibile, M. fortuitum subsp. acetamidolyticum, M. canariasense, M. brisbanense, and M. novocastrense.</title>
        <authorList>
            <person name="Katahira K."/>
            <person name="Ogura Y."/>
            <person name="Gotoh Y."/>
            <person name="Hayashi T."/>
        </authorList>
    </citation>
    <scope>NUCLEOTIDE SEQUENCE [LARGE SCALE GENOMIC DNA]</scope>
    <source>
        <strain evidence="5 6">JCM6362</strain>
    </source>
</reference>
<dbReference type="GO" id="GO:0016020">
    <property type="term" value="C:membrane"/>
    <property type="evidence" value="ECO:0007669"/>
    <property type="project" value="TreeGrafter"/>
</dbReference>
<reference evidence="6" key="2">
    <citation type="submission" date="2016-02" db="EMBL/GenBank/DDBJ databases">
        <title>Draft genome sequence of five rapidly growing Mycobacterium species.</title>
        <authorList>
            <person name="Katahira K."/>
            <person name="Gotou Y."/>
            <person name="Iida K."/>
            <person name="Ogura Y."/>
            <person name="Hayashi T."/>
        </authorList>
    </citation>
    <scope>NUCLEOTIDE SEQUENCE [LARGE SCALE GENOMIC DNA]</scope>
    <source>
        <strain evidence="6">JCM6362</strain>
    </source>
</reference>
<comment type="similarity">
    <text evidence="1 3">Belongs to the short-chain dehydrogenases/reductases (SDR) family.</text>
</comment>
<proteinExistence type="inferred from homology"/>